<sequence length="87" mass="9638">MAIDFAMGTGIEFGHRNGIIESNCVQAMQVAMSNSDCCLPFGAIVEEFRAKKFHFVSLCFQHLKGSVTCKRKSWLSYNHLSTMGGCL</sequence>
<evidence type="ECO:0008006" key="3">
    <source>
        <dbReference type="Google" id="ProtNLM"/>
    </source>
</evidence>
<dbReference type="AlphaFoldDB" id="A0AAV5HQS3"/>
<accession>A0AAV5HQS3</accession>
<comment type="caution">
    <text evidence="1">The sequence shown here is derived from an EMBL/GenBank/DDBJ whole genome shotgun (WGS) entry which is preliminary data.</text>
</comment>
<dbReference type="Proteomes" id="UP001054252">
    <property type="component" value="Unassembled WGS sequence"/>
</dbReference>
<evidence type="ECO:0000313" key="2">
    <source>
        <dbReference type="Proteomes" id="UP001054252"/>
    </source>
</evidence>
<evidence type="ECO:0000313" key="1">
    <source>
        <dbReference type="EMBL" id="GKU91038.1"/>
    </source>
</evidence>
<reference evidence="1 2" key="1">
    <citation type="journal article" date="2021" name="Commun. Biol.">
        <title>The genome of Shorea leprosula (Dipterocarpaceae) highlights the ecological relevance of drought in aseasonal tropical rainforests.</title>
        <authorList>
            <person name="Ng K.K.S."/>
            <person name="Kobayashi M.J."/>
            <person name="Fawcett J.A."/>
            <person name="Hatakeyama M."/>
            <person name="Paape T."/>
            <person name="Ng C.H."/>
            <person name="Ang C.C."/>
            <person name="Tnah L.H."/>
            <person name="Lee C.T."/>
            <person name="Nishiyama T."/>
            <person name="Sese J."/>
            <person name="O'Brien M.J."/>
            <person name="Copetti D."/>
            <person name="Mohd Noor M.I."/>
            <person name="Ong R.C."/>
            <person name="Putra M."/>
            <person name="Sireger I.Z."/>
            <person name="Indrioko S."/>
            <person name="Kosugi Y."/>
            <person name="Izuno A."/>
            <person name="Isagi Y."/>
            <person name="Lee S.L."/>
            <person name="Shimizu K.K."/>
        </authorList>
    </citation>
    <scope>NUCLEOTIDE SEQUENCE [LARGE SCALE GENOMIC DNA]</scope>
    <source>
        <strain evidence="1">214</strain>
    </source>
</reference>
<name>A0AAV5HQS3_9ROSI</name>
<organism evidence="1 2">
    <name type="scientific">Rubroshorea leprosula</name>
    <dbReference type="NCBI Taxonomy" id="152421"/>
    <lineage>
        <taxon>Eukaryota</taxon>
        <taxon>Viridiplantae</taxon>
        <taxon>Streptophyta</taxon>
        <taxon>Embryophyta</taxon>
        <taxon>Tracheophyta</taxon>
        <taxon>Spermatophyta</taxon>
        <taxon>Magnoliopsida</taxon>
        <taxon>eudicotyledons</taxon>
        <taxon>Gunneridae</taxon>
        <taxon>Pentapetalae</taxon>
        <taxon>rosids</taxon>
        <taxon>malvids</taxon>
        <taxon>Malvales</taxon>
        <taxon>Dipterocarpaceae</taxon>
        <taxon>Rubroshorea</taxon>
    </lineage>
</organism>
<protein>
    <recommendedName>
        <fullName evidence="3">RNase H type-1 domain-containing protein</fullName>
    </recommendedName>
</protein>
<dbReference type="EMBL" id="BPVZ01000004">
    <property type="protein sequence ID" value="GKU91038.1"/>
    <property type="molecule type" value="Genomic_DNA"/>
</dbReference>
<keyword evidence="2" id="KW-1185">Reference proteome</keyword>
<proteinExistence type="predicted"/>
<gene>
    <name evidence="1" type="ORF">SLEP1_g4966</name>
</gene>